<protein>
    <submittedName>
        <fullName evidence="2">DSBA-like thioredoxin domain-containing protein</fullName>
    </submittedName>
</protein>
<evidence type="ECO:0000259" key="1">
    <source>
        <dbReference type="Pfam" id="PF01323"/>
    </source>
</evidence>
<dbReference type="InterPro" id="IPR036249">
    <property type="entry name" value="Thioredoxin-like_sf"/>
</dbReference>
<dbReference type="AlphaFoldDB" id="A0A1M7YGJ1"/>
<dbReference type="InterPro" id="IPR001853">
    <property type="entry name" value="DSBA-like_thioredoxin_dom"/>
</dbReference>
<dbReference type="Pfam" id="PF01323">
    <property type="entry name" value="DSBA"/>
    <property type="match status" value="1"/>
</dbReference>
<feature type="domain" description="DSBA-like thioredoxin" evidence="1">
    <location>
        <begin position="11"/>
        <end position="144"/>
    </location>
</feature>
<dbReference type="PANTHER" id="PTHR13887">
    <property type="entry name" value="GLUTATHIONE S-TRANSFERASE KAPPA"/>
    <property type="match status" value="1"/>
</dbReference>
<accession>A0A1M7YGJ1</accession>
<dbReference type="Proteomes" id="UP000184603">
    <property type="component" value="Unassembled WGS sequence"/>
</dbReference>
<dbReference type="GO" id="GO:0016491">
    <property type="term" value="F:oxidoreductase activity"/>
    <property type="evidence" value="ECO:0007669"/>
    <property type="project" value="InterPro"/>
</dbReference>
<dbReference type="SUPFAM" id="SSF52833">
    <property type="entry name" value="Thioredoxin-like"/>
    <property type="match status" value="1"/>
</dbReference>
<evidence type="ECO:0000313" key="2">
    <source>
        <dbReference type="EMBL" id="SHO51713.1"/>
    </source>
</evidence>
<sequence>MLLTDLFRADASRIEQIVAGLQANADQLGLPFGPRSRTYNSRLAQELGLWAEEKGCGHSFHMAAFHAYFADGKNLAQEPVLLDLAKTAGLSPDEAKTVLASRSYREQVDRDWQEAYRLQITAVPTFVLGDSRLVGAQSYAALAGLMLQHGVKKQ</sequence>
<evidence type="ECO:0000313" key="3">
    <source>
        <dbReference type="Proteomes" id="UP000184603"/>
    </source>
</evidence>
<reference evidence="2 3" key="1">
    <citation type="submission" date="2016-12" db="EMBL/GenBank/DDBJ databases">
        <authorList>
            <person name="Song W.-J."/>
            <person name="Kurnit D.M."/>
        </authorList>
    </citation>
    <scope>NUCLEOTIDE SEQUENCE [LARGE SCALE GENOMIC DNA]</scope>
    <source>
        <strain evidence="2 3">DSM 18488</strain>
    </source>
</reference>
<dbReference type="Gene3D" id="3.40.30.10">
    <property type="entry name" value="Glutaredoxin"/>
    <property type="match status" value="1"/>
</dbReference>
<dbReference type="STRING" id="1121416.SAMN02745220_04186"/>
<organism evidence="2 3">
    <name type="scientific">Desulfopila aestuarii DSM 18488</name>
    <dbReference type="NCBI Taxonomy" id="1121416"/>
    <lineage>
        <taxon>Bacteria</taxon>
        <taxon>Pseudomonadati</taxon>
        <taxon>Thermodesulfobacteriota</taxon>
        <taxon>Desulfobulbia</taxon>
        <taxon>Desulfobulbales</taxon>
        <taxon>Desulfocapsaceae</taxon>
        <taxon>Desulfopila</taxon>
    </lineage>
</organism>
<dbReference type="PANTHER" id="PTHR13887:SF41">
    <property type="entry name" value="THIOREDOXIN SUPERFAMILY PROTEIN"/>
    <property type="match status" value="1"/>
</dbReference>
<gene>
    <name evidence="2" type="ORF">SAMN02745220_04186</name>
</gene>
<dbReference type="EMBL" id="FRFE01000028">
    <property type="protein sequence ID" value="SHO51713.1"/>
    <property type="molecule type" value="Genomic_DNA"/>
</dbReference>
<name>A0A1M7YGJ1_9BACT</name>
<keyword evidence="3" id="KW-1185">Reference proteome</keyword>
<proteinExistence type="predicted"/>